<feature type="domain" description="Prion-inhibition and propagation HeLo" evidence="1">
    <location>
        <begin position="6"/>
        <end position="204"/>
    </location>
</feature>
<reference evidence="3" key="1">
    <citation type="journal article" date="2020" name="Stud. Mycol.">
        <title>101 Dothideomycetes genomes: a test case for predicting lifestyles and emergence of pathogens.</title>
        <authorList>
            <person name="Haridas S."/>
            <person name="Albert R."/>
            <person name="Binder M."/>
            <person name="Bloem J."/>
            <person name="Labutti K."/>
            <person name="Salamov A."/>
            <person name="Andreopoulos B."/>
            <person name="Baker S."/>
            <person name="Barry K."/>
            <person name="Bills G."/>
            <person name="Bluhm B."/>
            <person name="Cannon C."/>
            <person name="Castanera R."/>
            <person name="Culley D."/>
            <person name="Daum C."/>
            <person name="Ezra D."/>
            <person name="Gonzalez J."/>
            <person name="Henrissat B."/>
            <person name="Kuo A."/>
            <person name="Liang C."/>
            <person name="Lipzen A."/>
            <person name="Lutzoni F."/>
            <person name="Magnuson J."/>
            <person name="Mondo S."/>
            <person name="Nolan M."/>
            <person name="Ohm R."/>
            <person name="Pangilinan J."/>
            <person name="Park H.-J."/>
            <person name="Ramirez L."/>
            <person name="Alfaro M."/>
            <person name="Sun H."/>
            <person name="Tritt A."/>
            <person name="Yoshinaga Y."/>
            <person name="Zwiers L.-H."/>
            <person name="Turgeon B."/>
            <person name="Goodwin S."/>
            <person name="Spatafora J."/>
            <person name="Crous P."/>
            <person name="Grigoriev I."/>
        </authorList>
    </citation>
    <scope>NUCLEOTIDE SEQUENCE</scope>
    <source>
        <strain evidence="3">ATCC 74209</strain>
    </source>
</reference>
<accession>A0A9P4MQP5</accession>
<dbReference type="OrthoDB" id="20872at2759"/>
<keyword evidence="4" id="KW-1185">Reference proteome</keyword>
<dbReference type="AlphaFoldDB" id="A0A9P4MQP5"/>
<name>A0A9P4MQP5_9PLEO</name>
<proteinExistence type="predicted"/>
<comment type="caution">
    <text evidence="3">The sequence shown here is derived from an EMBL/GenBank/DDBJ whole genome shotgun (WGS) entry which is preliminary data.</text>
</comment>
<dbReference type="PANTHER" id="PTHR37542">
    <property type="entry name" value="HELO DOMAIN-CONTAINING PROTEIN-RELATED"/>
    <property type="match status" value="1"/>
</dbReference>
<evidence type="ECO:0000313" key="4">
    <source>
        <dbReference type="Proteomes" id="UP000799536"/>
    </source>
</evidence>
<dbReference type="Pfam" id="PF17046">
    <property type="entry name" value="Ses_B"/>
    <property type="match status" value="1"/>
</dbReference>
<gene>
    <name evidence="3" type="ORF">GQ43DRAFT_445341</name>
</gene>
<dbReference type="InterPro" id="IPR029498">
    <property type="entry name" value="HeLo_dom"/>
</dbReference>
<evidence type="ECO:0000259" key="1">
    <source>
        <dbReference type="Pfam" id="PF14479"/>
    </source>
</evidence>
<protein>
    <submittedName>
        <fullName evidence="3">Small s protein</fullName>
    </submittedName>
</protein>
<dbReference type="InterPro" id="IPR031469">
    <property type="entry name" value="SesB_dom"/>
</dbReference>
<dbReference type="Proteomes" id="UP000799536">
    <property type="component" value="Unassembled WGS sequence"/>
</dbReference>
<dbReference type="InterPro" id="IPR038305">
    <property type="entry name" value="HeLo_sf"/>
</dbReference>
<sequence length="264" mass="29481">MAEVAGLTVGVIALAGLFNNTIECFEFIQLGRNFGKNFQTSQLKLDNARLRLSRWGYSLGLNDNIQDEQSLPQRFSSCQNIHQASALLRQIDDLFADAEGVSEKYKNRAKVGEGSLTTYDPRTDLEPANANLHIKLRELSIARQNRTGLRKKARWALYEEKRFRRLIEDINELVNDLVELFPASRTSQQQLCEEEVSEIGRQEGISVLRDIAAEQDKDLEEALAKVASDARGSQNVVFSGNNNTGFQLGYNSGSISGFTFGRGS</sequence>
<evidence type="ECO:0000259" key="2">
    <source>
        <dbReference type="Pfam" id="PF17046"/>
    </source>
</evidence>
<feature type="domain" description="Fungal death-pathway protein SesB" evidence="2">
    <location>
        <begin position="233"/>
        <end position="257"/>
    </location>
</feature>
<dbReference type="PANTHER" id="PTHR37542:SF3">
    <property type="entry name" value="PRION-INHIBITION AND PROPAGATION HELO DOMAIN-CONTAINING PROTEIN"/>
    <property type="match status" value="1"/>
</dbReference>
<organism evidence="3 4">
    <name type="scientific">Delitschia confertaspora ATCC 74209</name>
    <dbReference type="NCBI Taxonomy" id="1513339"/>
    <lineage>
        <taxon>Eukaryota</taxon>
        <taxon>Fungi</taxon>
        <taxon>Dikarya</taxon>
        <taxon>Ascomycota</taxon>
        <taxon>Pezizomycotina</taxon>
        <taxon>Dothideomycetes</taxon>
        <taxon>Pleosporomycetidae</taxon>
        <taxon>Pleosporales</taxon>
        <taxon>Delitschiaceae</taxon>
        <taxon>Delitschia</taxon>
    </lineage>
</organism>
<evidence type="ECO:0000313" key="3">
    <source>
        <dbReference type="EMBL" id="KAF2196193.1"/>
    </source>
</evidence>
<dbReference type="Pfam" id="PF14479">
    <property type="entry name" value="HeLo"/>
    <property type="match status" value="1"/>
</dbReference>
<dbReference type="EMBL" id="ML994450">
    <property type="protein sequence ID" value="KAF2196193.1"/>
    <property type="molecule type" value="Genomic_DNA"/>
</dbReference>
<dbReference type="Gene3D" id="1.20.120.1020">
    <property type="entry name" value="Prion-inhibition and propagation, HeLo domain"/>
    <property type="match status" value="1"/>
</dbReference>